<feature type="compositionally biased region" description="Acidic residues" evidence="1">
    <location>
        <begin position="1"/>
        <end position="10"/>
    </location>
</feature>
<dbReference type="InterPro" id="IPR001453">
    <property type="entry name" value="MoaB/Mog_dom"/>
</dbReference>
<dbReference type="EMBL" id="AOLZ01000043">
    <property type="protein sequence ID" value="EMA31794.1"/>
    <property type="molecule type" value="Genomic_DNA"/>
</dbReference>
<dbReference type="PANTHER" id="PTHR43232">
    <property type="entry name" value="MOLYBDENUM COFACTOR BIOSYNTHESIS PROTEIN B"/>
    <property type="match status" value="1"/>
</dbReference>
<reference evidence="3" key="3">
    <citation type="submission" date="2017-01" db="EMBL/GenBank/DDBJ databases">
        <authorList>
            <person name="Mah S.A."/>
            <person name="Swanson W.J."/>
            <person name="Moy G.W."/>
            <person name="Vacquier V.D."/>
        </authorList>
    </citation>
    <scope>NUCLEOTIDE SEQUENCE</scope>
    <source>
        <strain evidence="3">AJ5</strain>
    </source>
</reference>
<protein>
    <submittedName>
        <fullName evidence="3">Molybdenum cofactor biosynthesis protein</fullName>
    </submittedName>
    <submittedName>
        <fullName evidence="4">Molybdenum cofactor synthesis domain-containing protein</fullName>
    </submittedName>
</protein>
<dbReference type="STRING" id="358396.CHINAEXTREME_01050"/>
<dbReference type="PANTHER" id="PTHR43232:SF2">
    <property type="entry name" value="MOLYBDENUM COFACTOR BIOSYNTHESIS PROTEIN B"/>
    <property type="match status" value="1"/>
</dbReference>
<dbReference type="InterPro" id="IPR012245">
    <property type="entry name" value="MoaB"/>
</dbReference>
<accession>M0LH86</accession>
<evidence type="ECO:0000313" key="3">
    <source>
        <dbReference type="EMBL" id="APW96435.1"/>
    </source>
</evidence>
<dbReference type="InterPro" id="IPR036425">
    <property type="entry name" value="MoaB/Mog-like_dom_sf"/>
</dbReference>
<reference evidence="4 5" key="2">
    <citation type="journal article" date="2014" name="PLoS Genet.">
        <title>Phylogenetically driven sequencing of extremely halophilic archaea reveals strategies for static and dynamic osmo-response.</title>
        <authorList>
            <person name="Becker E.A."/>
            <person name="Seitzer P.M."/>
            <person name="Tritt A."/>
            <person name="Larsen D."/>
            <person name="Krusor M."/>
            <person name="Yao A.I."/>
            <person name="Wu D."/>
            <person name="Madern D."/>
            <person name="Eisen J.A."/>
            <person name="Darling A.E."/>
            <person name="Facciotti M.T."/>
        </authorList>
    </citation>
    <scope>NUCLEOTIDE SEQUENCE [LARGE SCALE GENOMIC DNA]</scope>
    <source>
        <strain evidence="4 5">AJ5</strain>
    </source>
</reference>
<dbReference type="Proteomes" id="UP000186547">
    <property type="component" value="Chromosome"/>
</dbReference>
<sequence>MDVDDTDSDGGSEREPGTASDEGGEGTEGADRDATALDDGPDRPLGTAVVTIASSRSLDSDEAGEAIVTALEEAGHELATREHVSPDHDRVQSIVLRLIERDDVDVVITAGATSVEPDDVVIEAVEPLLDKELTAFQDLFTSMAYEEVGTRVLASRTLAGVSEGKPVFCLPGHADAARLGTESIILPEARNLVAVAAPVPEEGEEEEEDDEETDGTAETDDSSR</sequence>
<organism evidence="4 5">
    <name type="scientific">Natronobacterium lacisalsi AJ5</name>
    <dbReference type="NCBI Taxonomy" id="358396"/>
    <lineage>
        <taxon>Archaea</taxon>
        <taxon>Methanobacteriati</taxon>
        <taxon>Methanobacteriota</taxon>
        <taxon>Stenosarchaea group</taxon>
        <taxon>Halobacteria</taxon>
        <taxon>Halobacteriales</taxon>
        <taxon>Natrialbaceae</taxon>
        <taxon>Natronobacterium</taxon>
    </lineage>
</organism>
<dbReference type="SUPFAM" id="SSF53218">
    <property type="entry name" value="Molybdenum cofactor biosynthesis proteins"/>
    <property type="match status" value="1"/>
</dbReference>
<reference evidence="3 6" key="1">
    <citation type="journal article" date="2011" name="J. Bacteriol.">
        <title>Genome sequence of Halobiforma lacisalsi AJ5, an extremely halophilic archaeon which harbors a bop gene.</title>
        <authorList>
            <person name="Jiang X."/>
            <person name="Wang S."/>
            <person name="Cheng H."/>
            <person name="Huo Y."/>
            <person name="Zhang X."/>
            <person name="Zhu X."/>
            <person name="Han X."/>
            <person name="Ni P."/>
            <person name="Wu M."/>
        </authorList>
    </citation>
    <scope>NUCLEOTIDE SEQUENCE [LARGE SCALE GENOMIC DNA]</scope>
    <source>
        <strain evidence="3 6">AJ5</strain>
    </source>
</reference>
<evidence type="ECO:0000256" key="1">
    <source>
        <dbReference type="SAM" id="MobiDB-lite"/>
    </source>
</evidence>
<evidence type="ECO:0000313" key="6">
    <source>
        <dbReference type="Proteomes" id="UP000186547"/>
    </source>
</evidence>
<dbReference type="KEGG" id="hlc:CHINAEXTREME01050"/>
<name>M0LH86_NATLA</name>
<evidence type="ECO:0000313" key="4">
    <source>
        <dbReference type="EMBL" id="EMA31794.1"/>
    </source>
</evidence>
<evidence type="ECO:0000313" key="5">
    <source>
        <dbReference type="Proteomes" id="UP000011555"/>
    </source>
</evidence>
<dbReference type="SMART" id="SM00852">
    <property type="entry name" value="MoCF_biosynth"/>
    <property type="match status" value="1"/>
</dbReference>
<dbReference type="RefSeq" id="WP_007142371.1">
    <property type="nucleotide sequence ID" value="NZ_AOLZ01000043.1"/>
</dbReference>
<feature type="region of interest" description="Disordered" evidence="1">
    <location>
        <begin position="196"/>
        <end position="224"/>
    </location>
</feature>
<dbReference type="GO" id="GO:0005829">
    <property type="term" value="C:cytosol"/>
    <property type="evidence" value="ECO:0007669"/>
    <property type="project" value="TreeGrafter"/>
</dbReference>
<dbReference type="eggNOG" id="arCOG00214">
    <property type="taxonomic scope" value="Archaea"/>
</dbReference>
<feature type="compositionally biased region" description="Acidic residues" evidence="1">
    <location>
        <begin position="201"/>
        <end position="224"/>
    </location>
</feature>
<dbReference type="PATRIC" id="fig|358396.7.peg.2707"/>
<dbReference type="Proteomes" id="UP000011555">
    <property type="component" value="Unassembled WGS sequence"/>
</dbReference>
<dbReference type="GO" id="GO:0006777">
    <property type="term" value="P:Mo-molybdopterin cofactor biosynthetic process"/>
    <property type="evidence" value="ECO:0007669"/>
    <property type="project" value="InterPro"/>
</dbReference>
<dbReference type="EMBL" id="CP019285">
    <property type="protein sequence ID" value="APW96435.1"/>
    <property type="molecule type" value="Genomic_DNA"/>
</dbReference>
<dbReference type="AlphaFoldDB" id="M0LH86"/>
<gene>
    <name evidence="4" type="ORF">C445_13305</name>
    <name evidence="3" type="ORF">CHINAEXTREME_01050</name>
</gene>
<evidence type="ECO:0000259" key="2">
    <source>
        <dbReference type="SMART" id="SM00852"/>
    </source>
</evidence>
<dbReference type="GeneID" id="30919668"/>
<feature type="region of interest" description="Disordered" evidence="1">
    <location>
        <begin position="1"/>
        <end position="46"/>
    </location>
</feature>
<feature type="domain" description="MoaB/Mog" evidence="2">
    <location>
        <begin position="48"/>
        <end position="192"/>
    </location>
</feature>
<keyword evidence="5" id="KW-1185">Reference proteome</keyword>
<proteinExistence type="predicted"/>
<dbReference type="Pfam" id="PF00994">
    <property type="entry name" value="MoCF_biosynth"/>
    <property type="match status" value="1"/>
</dbReference>
<dbReference type="Gene3D" id="3.40.980.10">
    <property type="entry name" value="MoaB/Mog-like domain"/>
    <property type="match status" value="1"/>
</dbReference>